<dbReference type="InterPro" id="IPR035965">
    <property type="entry name" value="PAS-like_dom_sf"/>
</dbReference>
<evidence type="ECO:0000313" key="7">
    <source>
        <dbReference type="EMBL" id="ANF27276.1"/>
    </source>
</evidence>
<dbReference type="Pfam" id="PF02954">
    <property type="entry name" value="HTH_8"/>
    <property type="match status" value="1"/>
</dbReference>
<dbReference type="InterPro" id="IPR025662">
    <property type="entry name" value="Sigma_54_int_dom_ATP-bd_1"/>
</dbReference>
<keyword evidence="2" id="KW-0067">ATP-binding</keyword>
<keyword evidence="5" id="KW-0804">Transcription</keyword>
<dbReference type="PROSITE" id="PS50045">
    <property type="entry name" value="SIGMA54_INTERACT_4"/>
    <property type="match status" value="1"/>
</dbReference>
<dbReference type="AlphaFoldDB" id="A0A172WV51"/>
<dbReference type="PANTHER" id="PTHR32071">
    <property type="entry name" value="TRANSCRIPTIONAL REGULATORY PROTEIN"/>
    <property type="match status" value="1"/>
</dbReference>
<organism evidence="7 8">
    <name type="scientific">Stutzerimonas stutzeri</name>
    <name type="common">Pseudomonas stutzeri</name>
    <dbReference type="NCBI Taxonomy" id="316"/>
    <lineage>
        <taxon>Bacteria</taxon>
        <taxon>Pseudomonadati</taxon>
        <taxon>Pseudomonadota</taxon>
        <taxon>Gammaproteobacteria</taxon>
        <taxon>Pseudomonadales</taxon>
        <taxon>Pseudomonadaceae</taxon>
        <taxon>Stutzerimonas</taxon>
    </lineage>
</organism>
<dbReference type="Gene3D" id="3.40.50.300">
    <property type="entry name" value="P-loop containing nucleotide triphosphate hydrolases"/>
    <property type="match status" value="1"/>
</dbReference>
<dbReference type="InterPro" id="IPR003593">
    <property type="entry name" value="AAA+_ATPase"/>
</dbReference>
<reference evidence="7 8" key="1">
    <citation type="submission" date="2016-05" db="EMBL/GenBank/DDBJ databases">
        <title>Genome sequence of Pseudomonas stutzeri 273 and identification of the exopolysaccharide biosynthesis locus.</title>
        <authorList>
            <person name="Wu S."/>
            <person name="Sun C."/>
        </authorList>
    </citation>
    <scope>NUCLEOTIDE SEQUENCE [LARGE SCALE GENOMIC DNA]</scope>
    <source>
        <strain evidence="7 8">273</strain>
    </source>
</reference>
<feature type="domain" description="Sigma-54 factor interaction" evidence="6">
    <location>
        <begin position="329"/>
        <end position="555"/>
    </location>
</feature>
<dbReference type="FunFam" id="3.40.50.300:FF:000006">
    <property type="entry name" value="DNA-binding transcriptional regulator NtrC"/>
    <property type="match status" value="1"/>
</dbReference>
<dbReference type="InterPro" id="IPR002078">
    <property type="entry name" value="Sigma_54_int"/>
</dbReference>
<dbReference type="Pfam" id="PF00158">
    <property type="entry name" value="Sigma54_activat"/>
    <property type="match status" value="1"/>
</dbReference>
<evidence type="ECO:0000256" key="5">
    <source>
        <dbReference type="ARBA" id="ARBA00023163"/>
    </source>
</evidence>
<dbReference type="InterPro" id="IPR009057">
    <property type="entry name" value="Homeodomain-like_sf"/>
</dbReference>
<dbReference type="InterPro" id="IPR000014">
    <property type="entry name" value="PAS"/>
</dbReference>
<sequence length="632" mass="69594">MTSPHIARHAHQVLSFGEGLSAAHGPASDPAIARSWRRCLDQHRLDPTSARATCVVEQTRLREHRERLQQVVGVAHWQMNSLHQQLGGAGHAVLLTDARGVVIDSVSSEAERTEFQRAGLWLGAVWDEAVEGTNGVGMCLLERQALTICRDEHFRGRHATLTCSASPVFDPQGELLAVLNVSSAREELSHQQRFHTMALTNLSAKLIESCFFLQHCEGAYLLRFHAQPEYIGLLSEGLLAFDGGGRISAANDTALGLLGARRNALLGMSLEQVLDIRLDELLQRATPQPGTCWPLRTLDGQLLHGQLRGPKMRVIPAWGNRAEPQTAGLCLEDPSLRSRFQRALKVMERDVPVLLHGETGTGKEAFASALHRASSRAQKPFVALNCAAIPETLIESELFGYRGGSFTGARKEGMAGKLQQANGGILFLDEIGDMPLALQTRLLRVLEERQVVPLGAVVPTPLDVRLISASHRDLQGLVAEGRFREDLFYRLNGLTVELSPVRARSDRDALLDHLTEKEARGEAVQLDARARQLLLSYDWPGNVRQMRNVLRTLIALAEGGFIGGADVEAVLPAYLPLTMHEPAQDPLGQAEREALLAVLDAWQWHVSRAAQQLGISRNTLYRKLRKYGITRS</sequence>
<dbReference type="SMART" id="SM00382">
    <property type="entry name" value="AAA"/>
    <property type="match status" value="1"/>
</dbReference>
<accession>A0A172WV51</accession>
<dbReference type="Gene3D" id="1.10.10.60">
    <property type="entry name" value="Homeodomain-like"/>
    <property type="match status" value="1"/>
</dbReference>
<dbReference type="OrthoDB" id="9804019at2"/>
<evidence type="ECO:0000256" key="2">
    <source>
        <dbReference type="ARBA" id="ARBA00022840"/>
    </source>
</evidence>
<dbReference type="RefSeq" id="WP_064482351.1">
    <property type="nucleotide sequence ID" value="NZ_CP015641.1"/>
</dbReference>
<dbReference type="InterPro" id="IPR002197">
    <property type="entry name" value="HTH_Fis"/>
</dbReference>
<dbReference type="GO" id="GO:0043565">
    <property type="term" value="F:sequence-specific DNA binding"/>
    <property type="evidence" value="ECO:0007669"/>
    <property type="project" value="InterPro"/>
</dbReference>
<dbReference type="Gene3D" id="3.30.450.40">
    <property type="match status" value="1"/>
</dbReference>
<dbReference type="EMBL" id="CP015641">
    <property type="protein sequence ID" value="ANF27276.1"/>
    <property type="molecule type" value="Genomic_DNA"/>
</dbReference>
<dbReference type="SUPFAM" id="SSF52540">
    <property type="entry name" value="P-loop containing nucleoside triphosphate hydrolases"/>
    <property type="match status" value="1"/>
</dbReference>
<dbReference type="CDD" id="cd00009">
    <property type="entry name" value="AAA"/>
    <property type="match status" value="1"/>
</dbReference>
<dbReference type="GO" id="GO:0005524">
    <property type="term" value="F:ATP binding"/>
    <property type="evidence" value="ECO:0007669"/>
    <property type="project" value="UniProtKB-KW"/>
</dbReference>
<evidence type="ECO:0000256" key="1">
    <source>
        <dbReference type="ARBA" id="ARBA00022741"/>
    </source>
</evidence>
<dbReference type="InterPro" id="IPR003018">
    <property type="entry name" value="GAF"/>
</dbReference>
<dbReference type="SUPFAM" id="SSF55781">
    <property type="entry name" value="GAF domain-like"/>
    <property type="match status" value="1"/>
</dbReference>
<dbReference type="Pfam" id="PF01590">
    <property type="entry name" value="GAF"/>
    <property type="match status" value="1"/>
</dbReference>
<dbReference type="Gene3D" id="3.30.450.20">
    <property type="entry name" value="PAS domain"/>
    <property type="match status" value="1"/>
</dbReference>
<dbReference type="GO" id="GO:0006355">
    <property type="term" value="P:regulation of DNA-templated transcription"/>
    <property type="evidence" value="ECO:0007669"/>
    <property type="project" value="InterPro"/>
</dbReference>
<gene>
    <name evidence="7" type="ORF">PS273GM_20125</name>
</gene>
<dbReference type="PROSITE" id="PS00675">
    <property type="entry name" value="SIGMA54_INTERACT_1"/>
    <property type="match status" value="1"/>
</dbReference>
<evidence type="ECO:0000313" key="8">
    <source>
        <dbReference type="Proteomes" id="UP000077787"/>
    </source>
</evidence>
<keyword evidence="3" id="KW-0805">Transcription regulation</keyword>
<dbReference type="PRINTS" id="PR01590">
    <property type="entry name" value="HTHFIS"/>
</dbReference>
<dbReference type="PROSITE" id="PS00676">
    <property type="entry name" value="SIGMA54_INTERACT_2"/>
    <property type="match status" value="1"/>
</dbReference>
<keyword evidence="4" id="KW-0238">DNA-binding</keyword>
<dbReference type="Gene3D" id="1.10.8.60">
    <property type="match status" value="1"/>
</dbReference>
<name>A0A172WV51_STUST</name>
<proteinExistence type="predicted"/>
<dbReference type="SUPFAM" id="SSF55785">
    <property type="entry name" value="PYP-like sensor domain (PAS domain)"/>
    <property type="match status" value="1"/>
</dbReference>
<dbReference type="InterPro" id="IPR029016">
    <property type="entry name" value="GAF-like_dom_sf"/>
</dbReference>
<keyword evidence="1" id="KW-0547">Nucleotide-binding</keyword>
<dbReference type="Pfam" id="PF25601">
    <property type="entry name" value="AAA_lid_14"/>
    <property type="match status" value="1"/>
</dbReference>
<dbReference type="InterPro" id="IPR058031">
    <property type="entry name" value="AAA_lid_NorR"/>
</dbReference>
<evidence type="ECO:0000256" key="4">
    <source>
        <dbReference type="ARBA" id="ARBA00023125"/>
    </source>
</evidence>
<dbReference type="Proteomes" id="UP000077787">
    <property type="component" value="Chromosome"/>
</dbReference>
<evidence type="ECO:0000256" key="3">
    <source>
        <dbReference type="ARBA" id="ARBA00023015"/>
    </source>
</evidence>
<dbReference type="InterPro" id="IPR027417">
    <property type="entry name" value="P-loop_NTPase"/>
</dbReference>
<dbReference type="CDD" id="cd00130">
    <property type="entry name" value="PAS"/>
    <property type="match status" value="1"/>
</dbReference>
<evidence type="ECO:0000259" key="6">
    <source>
        <dbReference type="PROSITE" id="PS50045"/>
    </source>
</evidence>
<protein>
    <submittedName>
        <fullName evidence="7">Sigma-54-dependent Fis family transcriptional regulator</fullName>
    </submittedName>
</protein>
<dbReference type="SUPFAM" id="SSF46689">
    <property type="entry name" value="Homeodomain-like"/>
    <property type="match status" value="1"/>
</dbReference>
<dbReference type="InterPro" id="IPR025943">
    <property type="entry name" value="Sigma_54_int_dom_ATP-bd_2"/>
</dbReference>
<dbReference type="PANTHER" id="PTHR32071:SF77">
    <property type="entry name" value="TRANSCRIPTIONAL REGULATORY PROTEIN"/>
    <property type="match status" value="1"/>
</dbReference>